<protein>
    <submittedName>
        <fullName evidence="2">Uncharacterized protein</fullName>
    </submittedName>
</protein>
<organism evidence="2 3">
    <name type="scientific">Dictyobacter kobayashii</name>
    <dbReference type="NCBI Taxonomy" id="2014872"/>
    <lineage>
        <taxon>Bacteria</taxon>
        <taxon>Bacillati</taxon>
        <taxon>Chloroflexota</taxon>
        <taxon>Ktedonobacteria</taxon>
        <taxon>Ktedonobacterales</taxon>
        <taxon>Dictyobacteraceae</taxon>
        <taxon>Dictyobacter</taxon>
    </lineage>
</organism>
<gene>
    <name evidence="2" type="ORF">KDK_06080</name>
</gene>
<evidence type="ECO:0000313" key="3">
    <source>
        <dbReference type="Proteomes" id="UP000287188"/>
    </source>
</evidence>
<dbReference type="Proteomes" id="UP000287188">
    <property type="component" value="Unassembled WGS sequence"/>
</dbReference>
<accession>A0A402ACK1</accession>
<feature type="transmembrane region" description="Helical" evidence="1">
    <location>
        <begin position="17"/>
        <end position="37"/>
    </location>
</feature>
<keyword evidence="1" id="KW-0812">Transmembrane</keyword>
<comment type="caution">
    <text evidence="2">The sequence shown here is derived from an EMBL/GenBank/DDBJ whole genome shotgun (WGS) entry which is preliminary data.</text>
</comment>
<evidence type="ECO:0000313" key="2">
    <source>
        <dbReference type="EMBL" id="GCE16808.1"/>
    </source>
</evidence>
<proteinExistence type="predicted"/>
<name>A0A402ACK1_9CHLR</name>
<keyword evidence="3" id="KW-1185">Reference proteome</keyword>
<dbReference type="AlphaFoldDB" id="A0A402ACK1"/>
<evidence type="ECO:0000256" key="1">
    <source>
        <dbReference type="SAM" id="Phobius"/>
    </source>
</evidence>
<keyword evidence="1" id="KW-0472">Membrane</keyword>
<sequence length="61" mass="6821">MHSFALVMLLEVDATRAGLWIGLGCLSLPIEFLVAYIKYGSNGSNYLEDIWEQVRKTSKDG</sequence>
<dbReference type="EMBL" id="BIFS01000001">
    <property type="protein sequence ID" value="GCE16808.1"/>
    <property type="molecule type" value="Genomic_DNA"/>
</dbReference>
<reference evidence="3" key="1">
    <citation type="submission" date="2018-12" db="EMBL/GenBank/DDBJ databases">
        <title>Tengunoibacter tsumagoiensis gen. nov., sp. nov., Dictyobacter kobayashii sp. nov., D. alpinus sp. nov., and D. joshuensis sp. nov. and description of Dictyobacteraceae fam. nov. within the order Ktedonobacterales isolated from Tengu-no-mugimeshi.</title>
        <authorList>
            <person name="Wang C.M."/>
            <person name="Zheng Y."/>
            <person name="Sakai Y."/>
            <person name="Toyoda A."/>
            <person name="Minakuchi Y."/>
            <person name="Abe K."/>
            <person name="Yokota A."/>
            <person name="Yabe S."/>
        </authorList>
    </citation>
    <scope>NUCLEOTIDE SEQUENCE [LARGE SCALE GENOMIC DNA]</scope>
    <source>
        <strain evidence="3">Uno11</strain>
    </source>
</reference>
<keyword evidence="1" id="KW-1133">Transmembrane helix</keyword>